<dbReference type="OrthoDB" id="3700600at2"/>
<feature type="transmembrane region" description="Helical" evidence="2">
    <location>
        <begin position="139"/>
        <end position="156"/>
    </location>
</feature>
<evidence type="ECO:0000256" key="1">
    <source>
        <dbReference type="ARBA" id="ARBA00010792"/>
    </source>
</evidence>
<dbReference type="InterPro" id="IPR032816">
    <property type="entry name" value="VTT_dom"/>
</dbReference>
<dbReference type="AlphaFoldDB" id="A0A1T4SHR5"/>
<keyword evidence="2" id="KW-1133">Transmembrane helix</keyword>
<reference evidence="4 5" key="1">
    <citation type="submission" date="2017-02" db="EMBL/GenBank/DDBJ databases">
        <authorList>
            <person name="Peterson S.W."/>
        </authorList>
    </citation>
    <scope>NUCLEOTIDE SEQUENCE [LARGE SCALE GENOMIC DNA]</scope>
    <source>
        <strain evidence="4 5">DSM 45154</strain>
    </source>
</reference>
<feature type="domain" description="VTT" evidence="3">
    <location>
        <begin position="23"/>
        <end position="147"/>
    </location>
</feature>
<gene>
    <name evidence="4" type="ORF">SAMN02745673_03547</name>
</gene>
<dbReference type="STRING" id="1122192.SAMN02745673_03547"/>
<dbReference type="PANTHER" id="PTHR42709">
    <property type="entry name" value="ALKALINE PHOSPHATASE LIKE PROTEIN"/>
    <property type="match status" value="1"/>
</dbReference>
<evidence type="ECO:0000256" key="2">
    <source>
        <dbReference type="SAM" id="Phobius"/>
    </source>
</evidence>
<evidence type="ECO:0000313" key="4">
    <source>
        <dbReference type="EMBL" id="SKA27361.1"/>
    </source>
</evidence>
<sequence length="157" mass="16770">MTESALAFLFGLLSALIPVLNVEVYLVGAAALLGDGALSAMAVAAGAGQTLGKIAYYYLGRGALDLAWLRRRGEKKIGTWSRRLQRWQEKAEGRPVWTAALVAVSSFSSIPPFMVVSVFAGMARMPVWAFATVTMATRTARFLILVHAPGAASALLR</sequence>
<keyword evidence="5" id="KW-1185">Reference proteome</keyword>
<dbReference type="RefSeq" id="WP_078762797.1">
    <property type="nucleotide sequence ID" value="NZ_FUWS01000009.1"/>
</dbReference>
<evidence type="ECO:0000313" key="5">
    <source>
        <dbReference type="Proteomes" id="UP000190637"/>
    </source>
</evidence>
<keyword evidence="2" id="KW-0812">Transmembrane</keyword>
<keyword evidence="2" id="KW-0472">Membrane</keyword>
<dbReference type="InterPro" id="IPR051311">
    <property type="entry name" value="DedA_domain"/>
</dbReference>
<proteinExistence type="inferred from homology"/>
<dbReference type="Pfam" id="PF09335">
    <property type="entry name" value="VTT_dom"/>
    <property type="match status" value="1"/>
</dbReference>
<organism evidence="4 5">
    <name type="scientific">Marinactinospora thermotolerans DSM 45154</name>
    <dbReference type="NCBI Taxonomy" id="1122192"/>
    <lineage>
        <taxon>Bacteria</taxon>
        <taxon>Bacillati</taxon>
        <taxon>Actinomycetota</taxon>
        <taxon>Actinomycetes</taxon>
        <taxon>Streptosporangiales</taxon>
        <taxon>Nocardiopsidaceae</taxon>
        <taxon>Marinactinospora</taxon>
    </lineage>
</organism>
<dbReference type="PANTHER" id="PTHR42709:SF4">
    <property type="entry name" value="INNER MEMBRANE PROTEIN YQAA"/>
    <property type="match status" value="1"/>
</dbReference>
<dbReference type="EMBL" id="FUWS01000009">
    <property type="protein sequence ID" value="SKA27361.1"/>
    <property type="molecule type" value="Genomic_DNA"/>
</dbReference>
<name>A0A1T4SHR5_9ACTN</name>
<accession>A0A1T4SHR5</accession>
<protein>
    <submittedName>
        <fullName evidence="4">Membrane protein YqaA, SNARE-associated domain</fullName>
    </submittedName>
</protein>
<comment type="similarity">
    <text evidence="1">Belongs to the DedA family.</text>
</comment>
<dbReference type="Proteomes" id="UP000190637">
    <property type="component" value="Unassembled WGS sequence"/>
</dbReference>
<feature type="transmembrane region" description="Helical" evidence="2">
    <location>
        <begin position="37"/>
        <end position="59"/>
    </location>
</feature>
<feature type="transmembrane region" description="Helical" evidence="2">
    <location>
        <begin position="96"/>
        <end position="119"/>
    </location>
</feature>
<evidence type="ECO:0000259" key="3">
    <source>
        <dbReference type="Pfam" id="PF09335"/>
    </source>
</evidence>